<evidence type="ECO:0000313" key="1">
    <source>
        <dbReference type="EMBL" id="TQV67489.1"/>
    </source>
</evidence>
<accession>A0A545SRB0</accession>
<gene>
    <name evidence="1" type="ORF">FIL88_09700</name>
</gene>
<dbReference type="Proteomes" id="UP000315816">
    <property type="component" value="Unassembled WGS sequence"/>
</dbReference>
<dbReference type="RefSeq" id="WP_142853649.1">
    <property type="nucleotide sequence ID" value="NZ_FXWW01000002.1"/>
</dbReference>
<organism evidence="1 2">
    <name type="scientific">Aliiroseovarius halocynthiae</name>
    <dbReference type="NCBI Taxonomy" id="985055"/>
    <lineage>
        <taxon>Bacteria</taxon>
        <taxon>Pseudomonadati</taxon>
        <taxon>Pseudomonadota</taxon>
        <taxon>Alphaproteobacteria</taxon>
        <taxon>Rhodobacterales</taxon>
        <taxon>Paracoccaceae</taxon>
        <taxon>Aliiroseovarius</taxon>
    </lineage>
</organism>
<keyword evidence="2" id="KW-1185">Reference proteome</keyword>
<comment type="caution">
    <text evidence="1">The sequence shown here is derived from an EMBL/GenBank/DDBJ whole genome shotgun (WGS) entry which is preliminary data.</text>
</comment>
<dbReference type="AlphaFoldDB" id="A0A545SRB0"/>
<dbReference type="EMBL" id="VICH01000006">
    <property type="protein sequence ID" value="TQV67489.1"/>
    <property type="molecule type" value="Genomic_DNA"/>
</dbReference>
<evidence type="ECO:0000313" key="2">
    <source>
        <dbReference type="Proteomes" id="UP000315816"/>
    </source>
</evidence>
<proteinExistence type="predicted"/>
<reference evidence="1 2" key="1">
    <citation type="submission" date="2019-06" db="EMBL/GenBank/DDBJ databases">
        <title>A novel species of marine bacteria.</title>
        <authorList>
            <person name="Wang Y."/>
        </authorList>
    </citation>
    <scope>NUCLEOTIDE SEQUENCE [LARGE SCALE GENOMIC DNA]</scope>
    <source>
        <strain evidence="1 2">MA1-10</strain>
    </source>
</reference>
<sequence>MSNYQTALSRYTDIKKFIQNYLYLEGEKKTLYFRTDPGPVFTLHFNSCRDVDAGVIAFQMAFAAKLSNVTYRCSSVGYGTFKLTFSVVANSKHEAEKVAKFLNNSKRVANLIKDSREVSTTLKRLPADNEFASLPDFVRGHSQTDEERDERLSALSAMVAVTEDEFEIEVPEGDNIDERVARVEKMAVERPPAPDSSYWKIADAFGAFCGGMAKSFGGG</sequence>
<protein>
    <submittedName>
        <fullName evidence="1">Uncharacterized protein</fullName>
    </submittedName>
</protein>
<name>A0A545SRB0_9RHOB</name>